<dbReference type="Proteomes" id="UP000198406">
    <property type="component" value="Unassembled WGS sequence"/>
</dbReference>
<keyword evidence="2" id="KW-1185">Reference proteome</keyword>
<name>A0A1Z5KIM0_FISSO</name>
<dbReference type="AlphaFoldDB" id="A0A1Z5KIM0"/>
<accession>A0A1Z5KIM0</accession>
<reference evidence="1 2" key="1">
    <citation type="journal article" date="2015" name="Plant Cell">
        <title>Oil accumulation by the oleaginous diatom Fistulifera solaris as revealed by the genome and transcriptome.</title>
        <authorList>
            <person name="Tanaka T."/>
            <person name="Maeda Y."/>
            <person name="Veluchamy A."/>
            <person name="Tanaka M."/>
            <person name="Abida H."/>
            <person name="Marechal E."/>
            <person name="Bowler C."/>
            <person name="Muto M."/>
            <person name="Sunaga Y."/>
            <person name="Tanaka M."/>
            <person name="Yoshino T."/>
            <person name="Taniguchi T."/>
            <person name="Fukuda Y."/>
            <person name="Nemoto M."/>
            <person name="Matsumoto M."/>
            <person name="Wong P.S."/>
            <person name="Aburatani S."/>
            <person name="Fujibuchi W."/>
        </authorList>
    </citation>
    <scope>NUCLEOTIDE SEQUENCE [LARGE SCALE GENOMIC DNA]</scope>
    <source>
        <strain evidence="1 2">JPCC DA0580</strain>
    </source>
</reference>
<proteinExistence type="predicted"/>
<organism evidence="1 2">
    <name type="scientific">Fistulifera solaris</name>
    <name type="common">Oleaginous diatom</name>
    <dbReference type="NCBI Taxonomy" id="1519565"/>
    <lineage>
        <taxon>Eukaryota</taxon>
        <taxon>Sar</taxon>
        <taxon>Stramenopiles</taxon>
        <taxon>Ochrophyta</taxon>
        <taxon>Bacillariophyta</taxon>
        <taxon>Bacillariophyceae</taxon>
        <taxon>Bacillariophycidae</taxon>
        <taxon>Naviculales</taxon>
        <taxon>Naviculaceae</taxon>
        <taxon>Fistulifera</taxon>
    </lineage>
</organism>
<dbReference type="InParanoid" id="A0A1Z5KIM0"/>
<gene>
    <name evidence="1" type="ORF">FisN_18Hu269</name>
</gene>
<protein>
    <submittedName>
        <fullName evidence="1">Uncharacterized protein</fullName>
    </submittedName>
</protein>
<evidence type="ECO:0000313" key="2">
    <source>
        <dbReference type="Proteomes" id="UP000198406"/>
    </source>
</evidence>
<comment type="caution">
    <text evidence="1">The sequence shown here is derived from an EMBL/GenBank/DDBJ whole genome shotgun (WGS) entry which is preliminary data.</text>
</comment>
<sequence length="81" mass="9004">MIRAFTLNFHHIIHQSLVKRIDAALTKKKTACNNSHVLSYASWNQSVMGSFPTTTMATAQEIADCSLKVTVRVVDNSNGWP</sequence>
<evidence type="ECO:0000313" key="1">
    <source>
        <dbReference type="EMBL" id="GAX26153.1"/>
    </source>
</evidence>
<dbReference type="EMBL" id="BDSP01000239">
    <property type="protein sequence ID" value="GAX26153.1"/>
    <property type="molecule type" value="Genomic_DNA"/>
</dbReference>